<name>A0ABU2WJ53_9GAMM</name>
<dbReference type="RefSeq" id="WP_311365292.1">
    <property type="nucleotide sequence ID" value="NZ_JAVRIC010000015.1"/>
</dbReference>
<feature type="compositionally biased region" description="Polar residues" evidence="1">
    <location>
        <begin position="162"/>
        <end position="174"/>
    </location>
</feature>
<protein>
    <submittedName>
        <fullName evidence="2">Uncharacterized protein</fullName>
    </submittedName>
</protein>
<evidence type="ECO:0000313" key="2">
    <source>
        <dbReference type="EMBL" id="MDT0497899.1"/>
    </source>
</evidence>
<comment type="caution">
    <text evidence="2">The sequence shown here is derived from an EMBL/GenBank/DDBJ whole genome shotgun (WGS) entry which is preliminary data.</text>
</comment>
<reference evidence="2 3" key="1">
    <citation type="submission" date="2023-09" db="EMBL/GenBank/DDBJ databases">
        <authorList>
            <person name="Rey-Velasco X."/>
        </authorList>
    </citation>
    <scope>NUCLEOTIDE SEQUENCE [LARGE SCALE GENOMIC DNA]</scope>
    <source>
        <strain evidence="2 3">W345</strain>
    </source>
</reference>
<evidence type="ECO:0000256" key="1">
    <source>
        <dbReference type="SAM" id="MobiDB-lite"/>
    </source>
</evidence>
<dbReference type="EMBL" id="JAVRIC010000015">
    <property type="protein sequence ID" value="MDT0497899.1"/>
    <property type="molecule type" value="Genomic_DNA"/>
</dbReference>
<evidence type="ECO:0000313" key="3">
    <source>
        <dbReference type="Proteomes" id="UP001254608"/>
    </source>
</evidence>
<keyword evidence="3" id="KW-1185">Reference proteome</keyword>
<feature type="compositionally biased region" description="Basic and acidic residues" evidence="1">
    <location>
        <begin position="152"/>
        <end position="161"/>
    </location>
</feature>
<gene>
    <name evidence="2" type="ORF">RM530_11070</name>
</gene>
<organism evidence="2 3">
    <name type="scientific">Banduia mediterranea</name>
    <dbReference type="NCBI Taxonomy" id="3075609"/>
    <lineage>
        <taxon>Bacteria</taxon>
        <taxon>Pseudomonadati</taxon>
        <taxon>Pseudomonadota</taxon>
        <taxon>Gammaproteobacteria</taxon>
        <taxon>Nevskiales</taxon>
        <taxon>Algiphilaceae</taxon>
        <taxon>Banduia</taxon>
    </lineage>
</organism>
<feature type="region of interest" description="Disordered" evidence="1">
    <location>
        <begin position="152"/>
        <end position="174"/>
    </location>
</feature>
<dbReference type="Proteomes" id="UP001254608">
    <property type="component" value="Unassembled WGS sequence"/>
</dbReference>
<accession>A0ABU2WJ53</accession>
<sequence>MVGKLGGIEILTLDRRHVVQHHALRDRQVFRFSQLVRLEIQGFGAGNLAGHMKTRTGVGQGAQCKIVRHRVFVQPLLDPHRSIDRALRVADHALGPPQTGQRLDLVFNRQGGGAEDRFRQVDCRRRIAASQRKATQHGLVLRLDRRRCDVGGAHTRHDTQEQHQQNRNATAHSQ</sequence>
<proteinExistence type="predicted"/>